<sequence length="474" mass="53473">METTKILWPALKYSNRYLLKLLKHRHCSSLNSTWRSYSTEQPQAQEVISREKIQLSKPSIVKWKRPPFLKDIFLGKLDVELLAFPEILTKEQVTELEDIVKNLNDFMIKRVNSQEIDKNAVIPEDVLQELKEMGLFGRIIPEKYGGLGLSYTSSTRLNEVLGLDWSVASTLAVHEFFAAEALLHFGSETQKSHYLPKMASGEIVGAYCSSELNRTCCHIAICCLDSVTEHIIHCERLEKSLADYQLVRTRLSRITNMIYGMETASYFTAAILDSTEKPDITLETTALKIFNSEATLDCLRELMDALGSSGLMPGSHLEKFHRDALGLAMFDSPNDVARLYLGLRGGKLKGEKNGGKCLQNFEVASATILSDHGQKVVEAQIDPRKLADIAKELYVWAAVLSRCSRSYCLGMKNSRHELRLADAFCYDAFLRVAINMDAIAIGVAKNNERNHLMQGEQIVDCRGYFPEHPLKHNF</sequence>
<dbReference type="InterPro" id="IPR009100">
    <property type="entry name" value="AcylCoA_DH/oxidase_NM_dom_sf"/>
</dbReference>
<dbReference type="Pfam" id="PF00441">
    <property type="entry name" value="Acyl-CoA_dh_1"/>
    <property type="match status" value="1"/>
</dbReference>
<evidence type="ECO:0000259" key="8">
    <source>
        <dbReference type="Pfam" id="PF02771"/>
    </source>
</evidence>
<evidence type="ECO:0000256" key="1">
    <source>
        <dbReference type="ARBA" id="ARBA00001974"/>
    </source>
</evidence>
<keyword evidence="5" id="KW-0809">Transit peptide</keyword>
<dbReference type="SUPFAM" id="SSF56645">
    <property type="entry name" value="Acyl-CoA dehydrogenase NM domain-like"/>
    <property type="match status" value="1"/>
</dbReference>
<dbReference type="SUPFAM" id="SSF47203">
    <property type="entry name" value="Acyl-CoA dehydrogenase C-terminal domain-like"/>
    <property type="match status" value="1"/>
</dbReference>
<feature type="domain" description="Acyl-CoA dehydrogenase/oxidase C-terminal" evidence="7">
    <location>
        <begin position="219"/>
        <end position="339"/>
    </location>
</feature>
<dbReference type="Gene3D" id="1.10.540.10">
    <property type="entry name" value="Acyl-CoA dehydrogenase/oxidase, N-terminal domain"/>
    <property type="match status" value="1"/>
</dbReference>
<name>A0A8T0FY65_ARGBR</name>
<evidence type="ECO:0000313" key="10">
    <source>
        <dbReference type="EMBL" id="KAF8793773.1"/>
    </source>
</evidence>
<keyword evidence="6" id="KW-0560">Oxidoreductase</keyword>
<protein>
    <submittedName>
        <fullName evidence="10">Complex I assembly factor ACAD9 like protein</fullName>
    </submittedName>
</protein>
<dbReference type="Gene3D" id="1.20.140.10">
    <property type="entry name" value="Butyryl-CoA Dehydrogenase, subunit A, domain 3"/>
    <property type="match status" value="2"/>
</dbReference>
<dbReference type="Pfam" id="PF21343">
    <property type="entry name" value="ACAD9-ACADV_C"/>
    <property type="match status" value="1"/>
</dbReference>
<dbReference type="InterPro" id="IPR013786">
    <property type="entry name" value="AcylCoA_DH/ox_N"/>
</dbReference>
<dbReference type="GO" id="GO:0006631">
    <property type="term" value="P:fatty acid metabolic process"/>
    <property type="evidence" value="ECO:0007669"/>
    <property type="project" value="UniProtKB-ARBA"/>
</dbReference>
<keyword evidence="11" id="KW-1185">Reference proteome</keyword>
<accession>A0A8T0FY65</accession>
<feature type="domain" description="ACAD9/ACADV-like C-terminal" evidence="9">
    <location>
        <begin position="356"/>
        <end position="451"/>
    </location>
</feature>
<evidence type="ECO:0000256" key="6">
    <source>
        <dbReference type="ARBA" id="ARBA00023002"/>
    </source>
</evidence>
<evidence type="ECO:0000259" key="9">
    <source>
        <dbReference type="Pfam" id="PF21343"/>
    </source>
</evidence>
<dbReference type="InterPro" id="IPR049448">
    <property type="entry name" value="ACAD9/ACADV-like_C"/>
</dbReference>
<gene>
    <name evidence="10" type="ORF">HNY73_001815</name>
</gene>
<evidence type="ECO:0000256" key="5">
    <source>
        <dbReference type="ARBA" id="ARBA00022946"/>
    </source>
</evidence>
<evidence type="ECO:0000313" key="11">
    <source>
        <dbReference type="Proteomes" id="UP000807504"/>
    </source>
</evidence>
<dbReference type="GO" id="GO:0003995">
    <property type="term" value="F:acyl-CoA dehydrogenase activity"/>
    <property type="evidence" value="ECO:0007669"/>
    <property type="project" value="TreeGrafter"/>
</dbReference>
<evidence type="ECO:0000256" key="4">
    <source>
        <dbReference type="ARBA" id="ARBA00022827"/>
    </source>
</evidence>
<keyword evidence="4" id="KW-0274">FAD</keyword>
<reference evidence="10" key="2">
    <citation type="submission" date="2020-06" db="EMBL/GenBank/DDBJ databases">
        <authorList>
            <person name="Sheffer M."/>
        </authorList>
    </citation>
    <scope>NUCLEOTIDE SEQUENCE</scope>
</reference>
<dbReference type="Proteomes" id="UP000807504">
    <property type="component" value="Unassembled WGS sequence"/>
</dbReference>
<evidence type="ECO:0000256" key="3">
    <source>
        <dbReference type="ARBA" id="ARBA00022630"/>
    </source>
</evidence>
<dbReference type="Pfam" id="PF02771">
    <property type="entry name" value="Acyl-CoA_dh_N"/>
    <property type="match status" value="1"/>
</dbReference>
<dbReference type="AlphaFoldDB" id="A0A8T0FY65"/>
<comment type="caution">
    <text evidence="10">The sequence shown here is derived from an EMBL/GenBank/DDBJ whole genome shotgun (WGS) entry which is preliminary data.</text>
</comment>
<evidence type="ECO:0000256" key="2">
    <source>
        <dbReference type="ARBA" id="ARBA00009347"/>
    </source>
</evidence>
<dbReference type="EMBL" id="JABXBU010000002">
    <property type="protein sequence ID" value="KAF8793773.1"/>
    <property type="molecule type" value="Genomic_DNA"/>
</dbReference>
<comment type="similarity">
    <text evidence="2">Belongs to the acyl-CoA dehydrogenase family.</text>
</comment>
<dbReference type="PANTHER" id="PTHR43884:SF9">
    <property type="entry name" value="COMPLEX I ASSEMBLY FACTOR ACAD9, MITOCHONDRIAL"/>
    <property type="match status" value="1"/>
</dbReference>
<dbReference type="PANTHER" id="PTHR43884">
    <property type="entry name" value="ACYL-COA DEHYDROGENASE"/>
    <property type="match status" value="1"/>
</dbReference>
<reference evidence="10" key="1">
    <citation type="journal article" date="2020" name="bioRxiv">
        <title>Chromosome-level reference genome of the European wasp spider Argiope bruennichi: a resource for studies on range expansion and evolutionary adaptation.</title>
        <authorList>
            <person name="Sheffer M.M."/>
            <person name="Hoppe A."/>
            <person name="Krehenwinkel H."/>
            <person name="Uhl G."/>
            <person name="Kuss A.W."/>
            <person name="Jensen L."/>
            <person name="Jensen C."/>
            <person name="Gillespie R.G."/>
            <person name="Hoff K.J."/>
            <person name="Prost S."/>
        </authorList>
    </citation>
    <scope>NUCLEOTIDE SEQUENCE</scope>
</reference>
<comment type="cofactor">
    <cofactor evidence="1">
        <name>FAD</name>
        <dbReference type="ChEBI" id="CHEBI:57692"/>
    </cofactor>
</comment>
<evidence type="ECO:0000259" key="7">
    <source>
        <dbReference type="Pfam" id="PF00441"/>
    </source>
</evidence>
<dbReference type="InterPro" id="IPR009075">
    <property type="entry name" value="AcylCo_DH/oxidase_C"/>
</dbReference>
<dbReference type="GO" id="GO:0050660">
    <property type="term" value="F:flavin adenine dinucleotide binding"/>
    <property type="evidence" value="ECO:0007669"/>
    <property type="project" value="InterPro"/>
</dbReference>
<keyword evidence="3" id="KW-0285">Flavoprotein</keyword>
<organism evidence="10 11">
    <name type="scientific">Argiope bruennichi</name>
    <name type="common">Wasp spider</name>
    <name type="synonym">Aranea bruennichi</name>
    <dbReference type="NCBI Taxonomy" id="94029"/>
    <lineage>
        <taxon>Eukaryota</taxon>
        <taxon>Metazoa</taxon>
        <taxon>Ecdysozoa</taxon>
        <taxon>Arthropoda</taxon>
        <taxon>Chelicerata</taxon>
        <taxon>Arachnida</taxon>
        <taxon>Araneae</taxon>
        <taxon>Araneomorphae</taxon>
        <taxon>Entelegynae</taxon>
        <taxon>Araneoidea</taxon>
        <taxon>Araneidae</taxon>
        <taxon>Argiope</taxon>
    </lineage>
</organism>
<feature type="domain" description="Acyl-CoA dehydrogenase/oxidase N-terminal" evidence="8">
    <location>
        <begin position="95"/>
        <end position="202"/>
    </location>
</feature>
<dbReference type="FunFam" id="1.10.540.10:FF:000001">
    <property type="entry name" value="Very long-chain-specific acyl-CoA dehydrogenase, mitochondrial"/>
    <property type="match status" value="1"/>
</dbReference>
<proteinExistence type="inferred from homology"/>
<dbReference type="InterPro" id="IPR036250">
    <property type="entry name" value="AcylCo_DH-like_C"/>
</dbReference>
<dbReference type="InterPro" id="IPR037069">
    <property type="entry name" value="AcylCoA_DH/ox_N_sf"/>
</dbReference>